<name>A0A084WUU8_ANOSI</name>
<evidence type="ECO:0000313" key="1">
    <source>
        <dbReference type="EMBL" id="KFB53992.1"/>
    </source>
</evidence>
<protein>
    <submittedName>
        <fullName evidence="1 2">Laccase-1</fullName>
    </submittedName>
</protein>
<dbReference type="VEuPathDB" id="VectorBase:ASIS005625"/>
<reference evidence="1 3" key="1">
    <citation type="journal article" date="2014" name="BMC Genomics">
        <title>Genome sequence of Anopheles sinensis provides insight into genetics basis of mosquito competence for malaria parasites.</title>
        <authorList>
            <person name="Zhou D."/>
            <person name="Zhang D."/>
            <person name="Ding G."/>
            <person name="Shi L."/>
            <person name="Hou Q."/>
            <person name="Ye Y."/>
            <person name="Xu Y."/>
            <person name="Zhou H."/>
            <person name="Xiong C."/>
            <person name="Li S."/>
            <person name="Yu J."/>
            <person name="Hong S."/>
            <person name="Yu X."/>
            <person name="Zou P."/>
            <person name="Chen C."/>
            <person name="Chang X."/>
            <person name="Wang W."/>
            <person name="Lv Y."/>
            <person name="Sun Y."/>
            <person name="Ma L."/>
            <person name="Shen B."/>
            <person name="Zhu C."/>
        </authorList>
    </citation>
    <scope>NUCLEOTIDE SEQUENCE [LARGE SCALE GENOMIC DNA]</scope>
</reference>
<gene>
    <name evidence="1" type="ORF">ZHAS_00022244</name>
</gene>
<organism evidence="1">
    <name type="scientific">Anopheles sinensis</name>
    <name type="common">Mosquito</name>
    <dbReference type="NCBI Taxonomy" id="74873"/>
    <lineage>
        <taxon>Eukaryota</taxon>
        <taxon>Metazoa</taxon>
        <taxon>Ecdysozoa</taxon>
        <taxon>Arthropoda</taxon>
        <taxon>Hexapoda</taxon>
        <taxon>Insecta</taxon>
        <taxon>Pterygota</taxon>
        <taxon>Neoptera</taxon>
        <taxon>Endopterygota</taxon>
        <taxon>Diptera</taxon>
        <taxon>Nematocera</taxon>
        <taxon>Culicoidea</taxon>
        <taxon>Culicidae</taxon>
        <taxon>Anophelinae</taxon>
        <taxon>Anopheles</taxon>
    </lineage>
</organism>
<evidence type="ECO:0000313" key="2">
    <source>
        <dbReference type="EnsemblMetazoa" id="ASIC022244-PA"/>
    </source>
</evidence>
<dbReference type="EnsemblMetazoa" id="ASIC022244-RA">
    <property type="protein sequence ID" value="ASIC022244-PA"/>
    <property type="gene ID" value="ASIC022244"/>
</dbReference>
<dbReference type="VEuPathDB" id="VectorBase:ASIC022244"/>
<proteinExistence type="predicted"/>
<keyword evidence="3" id="KW-1185">Reference proteome</keyword>
<reference evidence="2" key="2">
    <citation type="submission" date="2020-05" db="UniProtKB">
        <authorList>
            <consortium name="EnsemblMetazoa"/>
        </authorList>
    </citation>
    <scope>IDENTIFICATION</scope>
</reference>
<dbReference type="AlphaFoldDB" id="A0A084WUU8"/>
<dbReference type="Proteomes" id="UP000030765">
    <property type="component" value="Unassembled WGS sequence"/>
</dbReference>
<dbReference type="EMBL" id="ATLV01027138">
    <property type="status" value="NOT_ANNOTATED_CDS"/>
    <property type="molecule type" value="Genomic_DNA"/>
</dbReference>
<sequence>MEKHPAMLASLNPRCVLTAPASAPASYDSLKVRTLWQPGPRSTRAGARSPAIPLNSTTLSHGYDVGKDVINDGSFVYI</sequence>
<evidence type="ECO:0000313" key="3">
    <source>
        <dbReference type="Proteomes" id="UP000030765"/>
    </source>
</evidence>
<accession>A0A084WUU8</accession>
<dbReference type="EMBL" id="KE525423">
    <property type="protein sequence ID" value="KFB53992.1"/>
    <property type="molecule type" value="Genomic_DNA"/>
</dbReference>